<organism evidence="2 3">
    <name type="scientific">Natronococcus jeotgali DSM 18795</name>
    <dbReference type="NCBI Taxonomy" id="1227498"/>
    <lineage>
        <taxon>Archaea</taxon>
        <taxon>Methanobacteriati</taxon>
        <taxon>Methanobacteriota</taxon>
        <taxon>Stenosarchaea group</taxon>
        <taxon>Halobacteria</taxon>
        <taxon>Halobacteriales</taxon>
        <taxon>Natrialbaceae</taxon>
        <taxon>Natronococcus</taxon>
    </lineage>
</organism>
<evidence type="ECO:0000313" key="3">
    <source>
        <dbReference type="Proteomes" id="UP000011531"/>
    </source>
</evidence>
<proteinExistence type="predicted"/>
<accession>L9XB16</accession>
<keyword evidence="1" id="KW-0812">Transmembrane</keyword>
<dbReference type="AlphaFoldDB" id="L9XB16"/>
<dbReference type="EMBL" id="AOIA01000114">
    <property type="protein sequence ID" value="ELY58611.1"/>
    <property type="molecule type" value="Genomic_DNA"/>
</dbReference>
<name>L9XB16_9EURY</name>
<evidence type="ECO:0000256" key="1">
    <source>
        <dbReference type="SAM" id="Phobius"/>
    </source>
</evidence>
<feature type="transmembrane region" description="Helical" evidence="1">
    <location>
        <begin position="32"/>
        <end position="63"/>
    </location>
</feature>
<protein>
    <submittedName>
        <fullName evidence="2">Uncharacterized protein</fullName>
    </submittedName>
</protein>
<dbReference type="Proteomes" id="UP000011531">
    <property type="component" value="Unassembled WGS sequence"/>
</dbReference>
<keyword evidence="1" id="KW-0472">Membrane</keyword>
<sequence>MYPFVPNPDTRGTTMTIADVERRHLGAPIRPIVRAAGGLVVAAGIAGHAALGTAVALFFYVLLFGP</sequence>
<evidence type="ECO:0000313" key="2">
    <source>
        <dbReference type="EMBL" id="ELY58611.1"/>
    </source>
</evidence>
<comment type="caution">
    <text evidence="2">The sequence shown here is derived from an EMBL/GenBank/DDBJ whole genome shotgun (WGS) entry which is preliminary data.</text>
</comment>
<dbReference type="STRING" id="1227498.C492_12370"/>
<keyword evidence="3" id="KW-1185">Reference proteome</keyword>
<reference evidence="2 3" key="1">
    <citation type="journal article" date="2014" name="PLoS Genet.">
        <title>Phylogenetically driven sequencing of extremely halophilic archaea reveals strategies for static and dynamic osmo-response.</title>
        <authorList>
            <person name="Becker E.A."/>
            <person name="Seitzer P.M."/>
            <person name="Tritt A."/>
            <person name="Larsen D."/>
            <person name="Krusor M."/>
            <person name="Yao A.I."/>
            <person name="Wu D."/>
            <person name="Madern D."/>
            <person name="Eisen J.A."/>
            <person name="Darling A.E."/>
            <person name="Facciotti M.T."/>
        </authorList>
    </citation>
    <scope>NUCLEOTIDE SEQUENCE [LARGE SCALE GENOMIC DNA]</scope>
    <source>
        <strain evidence="2 3">DSM 18795</strain>
    </source>
</reference>
<gene>
    <name evidence="2" type="ORF">C492_12370</name>
</gene>
<keyword evidence="1" id="KW-1133">Transmembrane helix</keyword>